<comment type="caution">
    <text evidence="2">The sequence shown here is derived from an EMBL/GenBank/DDBJ whole genome shotgun (WGS) entry which is preliminary data.</text>
</comment>
<feature type="transmembrane region" description="Helical" evidence="1">
    <location>
        <begin position="249"/>
        <end position="272"/>
    </location>
</feature>
<dbReference type="Proteomes" id="UP000567179">
    <property type="component" value="Unassembled WGS sequence"/>
</dbReference>
<evidence type="ECO:0000313" key="3">
    <source>
        <dbReference type="Proteomes" id="UP000567179"/>
    </source>
</evidence>
<keyword evidence="3" id="KW-1185">Reference proteome</keyword>
<dbReference type="OrthoDB" id="3265815at2759"/>
<accession>A0A8H5BRT3</accession>
<proteinExistence type="predicted"/>
<organism evidence="2 3">
    <name type="scientific">Psilocybe cf. subviscida</name>
    <dbReference type="NCBI Taxonomy" id="2480587"/>
    <lineage>
        <taxon>Eukaryota</taxon>
        <taxon>Fungi</taxon>
        <taxon>Dikarya</taxon>
        <taxon>Basidiomycota</taxon>
        <taxon>Agaricomycotina</taxon>
        <taxon>Agaricomycetes</taxon>
        <taxon>Agaricomycetidae</taxon>
        <taxon>Agaricales</taxon>
        <taxon>Agaricineae</taxon>
        <taxon>Strophariaceae</taxon>
        <taxon>Psilocybe</taxon>
    </lineage>
</organism>
<evidence type="ECO:0000313" key="2">
    <source>
        <dbReference type="EMBL" id="KAF5328173.1"/>
    </source>
</evidence>
<sequence length="274" mass="30585">MTDNINLGEQDMPCPEAFGSYLDPPSSTTDYPMNTVGLDCPSTVLNIIIHALYDISPESYEPSADIIISSVDLMPGYAIMPEKVIFPGCVLYDYILGFMPLRPLDVYAMAAHHKIHPLAVHASSYLHSIDTHLIAEDVCIRIGPVYLTKLARLHVQRFTALKDALLLPPEMHPATPNCTLKQQHDATRVWAHLCADPIWDTKPVDLAVQAIENTLQQLMGSLPCPDSPLAWTPRRHFWLEDGNTAKYGIHWSVICVHALYIFSILLGVAYPYNL</sequence>
<keyword evidence="1" id="KW-0812">Transmembrane</keyword>
<reference evidence="2 3" key="1">
    <citation type="journal article" date="2020" name="ISME J.">
        <title>Uncovering the hidden diversity of litter-decomposition mechanisms in mushroom-forming fungi.</title>
        <authorList>
            <person name="Floudas D."/>
            <person name="Bentzer J."/>
            <person name="Ahren D."/>
            <person name="Johansson T."/>
            <person name="Persson P."/>
            <person name="Tunlid A."/>
        </authorList>
    </citation>
    <scope>NUCLEOTIDE SEQUENCE [LARGE SCALE GENOMIC DNA]</scope>
    <source>
        <strain evidence="2 3">CBS 101986</strain>
    </source>
</reference>
<keyword evidence="1" id="KW-0472">Membrane</keyword>
<protein>
    <submittedName>
        <fullName evidence="2">Uncharacterized protein</fullName>
    </submittedName>
</protein>
<dbReference type="AlphaFoldDB" id="A0A8H5BRT3"/>
<name>A0A8H5BRT3_9AGAR</name>
<keyword evidence="1" id="KW-1133">Transmembrane helix</keyword>
<evidence type="ECO:0000256" key="1">
    <source>
        <dbReference type="SAM" id="Phobius"/>
    </source>
</evidence>
<dbReference type="EMBL" id="JAACJJ010000005">
    <property type="protein sequence ID" value="KAF5328173.1"/>
    <property type="molecule type" value="Genomic_DNA"/>
</dbReference>
<gene>
    <name evidence="2" type="ORF">D9619_013434</name>
</gene>